<dbReference type="Proteomes" id="UP000030700">
    <property type="component" value="Unassembled WGS sequence"/>
</dbReference>
<evidence type="ECO:0000256" key="10">
    <source>
        <dbReference type="HAMAP-Rule" id="MF_01405"/>
    </source>
</evidence>
<dbReference type="EMBL" id="DF820456">
    <property type="protein sequence ID" value="GAK50747.1"/>
    <property type="molecule type" value="Genomic_DNA"/>
</dbReference>
<dbReference type="STRING" id="1499966.U14_01981"/>
<dbReference type="InterPro" id="IPR002637">
    <property type="entry name" value="RdgB/HAM1"/>
</dbReference>
<evidence type="ECO:0000256" key="4">
    <source>
        <dbReference type="ARBA" id="ARBA00022741"/>
    </source>
</evidence>
<keyword evidence="7 10" id="KW-0546">Nucleotide metabolism</keyword>
<evidence type="ECO:0000313" key="12">
    <source>
        <dbReference type="EMBL" id="GAK50747.1"/>
    </source>
</evidence>
<dbReference type="GO" id="GO:0036220">
    <property type="term" value="F:ITP diphosphatase activity"/>
    <property type="evidence" value="ECO:0007669"/>
    <property type="project" value="UniProtKB-UniRule"/>
</dbReference>
<dbReference type="PANTHER" id="PTHR11067:SF9">
    <property type="entry name" value="INOSINE TRIPHOSPHATE PYROPHOSPHATASE"/>
    <property type="match status" value="1"/>
</dbReference>
<gene>
    <name evidence="12" type="ORF">U14_01981</name>
</gene>
<comment type="function">
    <text evidence="10">Pyrophosphatase that catalyzes the hydrolysis of nucleoside triphosphates to their monophosphate derivatives, with a high preference for the non-canonical purine nucleotides XTP (xanthosine triphosphate), dITP (deoxyinosine triphosphate) and ITP. Seems to function as a house-cleaning enzyme that removes non-canonical purine nucleotides from the nucleotide pool, thus preventing their incorporation into DNA/RNA and avoiding chromosomal lesions.</text>
</comment>
<feature type="binding site" evidence="10">
    <location>
        <position position="175"/>
    </location>
    <ligand>
        <name>substrate</name>
    </ligand>
</feature>
<comment type="caution">
    <text evidence="10">Lacks conserved residue(s) required for the propagation of feature annotation.</text>
</comment>
<evidence type="ECO:0000256" key="2">
    <source>
        <dbReference type="ARBA" id="ARBA00011738"/>
    </source>
</evidence>
<dbReference type="HOGENOM" id="CLU_082080_0_2_0"/>
<evidence type="ECO:0000313" key="13">
    <source>
        <dbReference type="Proteomes" id="UP000030700"/>
    </source>
</evidence>
<feature type="binding site" evidence="10">
    <location>
        <begin position="180"/>
        <end position="181"/>
    </location>
    <ligand>
        <name>substrate</name>
    </ligand>
</feature>
<dbReference type="FunFam" id="3.90.950.10:FF:000001">
    <property type="entry name" value="dITP/XTP pyrophosphatase"/>
    <property type="match status" value="1"/>
</dbReference>
<evidence type="ECO:0000256" key="6">
    <source>
        <dbReference type="ARBA" id="ARBA00022842"/>
    </source>
</evidence>
<keyword evidence="3 10" id="KW-0479">Metal-binding</keyword>
<evidence type="ECO:0000256" key="8">
    <source>
        <dbReference type="ARBA" id="ARBA00051875"/>
    </source>
</evidence>
<sequence length="200" mass="21775">MLQDVVVATNNQGKIAEIQAILKKEPYHIISIGQIVPEFSVVEDGMSYAENAIKKARHASFLTGKMAIADDSGLEVDALGGTPGIYSARFGGEELPFPDKIALLLRQLEGTDQRVARFRCVIAVVSPEGIVETCEGVCEGMIAYEPRGSFGFGFDPIFWLPEYQKTMAELMPDVKNAISHRGKALRQLPKVFESVSAAAN</sequence>
<feature type="binding site" evidence="10">
    <location>
        <position position="71"/>
    </location>
    <ligand>
        <name>Mg(2+)</name>
        <dbReference type="ChEBI" id="CHEBI:18420"/>
    </ligand>
</feature>
<dbReference type="GO" id="GO:0046872">
    <property type="term" value="F:metal ion binding"/>
    <property type="evidence" value="ECO:0007669"/>
    <property type="project" value="UniProtKB-KW"/>
</dbReference>
<comment type="catalytic activity">
    <reaction evidence="10">
        <text>ITP + H2O = IMP + diphosphate + H(+)</text>
        <dbReference type="Rhea" id="RHEA:29399"/>
        <dbReference type="ChEBI" id="CHEBI:15377"/>
        <dbReference type="ChEBI" id="CHEBI:15378"/>
        <dbReference type="ChEBI" id="CHEBI:33019"/>
        <dbReference type="ChEBI" id="CHEBI:58053"/>
        <dbReference type="ChEBI" id="CHEBI:61402"/>
        <dbReference type="EC" id="3.6.1.66"/>
    </reaction>
</comment>
<protein>
    <recommendedName>
        <fullName evidence="10">dITP/XTP pyrophosphatase</fullName>
        <ecNumber evidence="10">3.6.1.66</ecNumber>
    </recommendedName>
    <alternativeName>
        <fullName evidence="10">Non-canonical purine NTP pyrophosphatase</fullName>
    </alternativeName>
    <alternativeName>
        <fullName evidence="10">Non-standard purine NTP pyrophosphatase</fullName>
    </alternativeName>
    <alternativeName>
        <fullName evidence="10">Nucleoside-triphosphate diphosphatase</fullName>
    </alternativeName>
    <alternativeName>
        <fullName evidence="10">Nucleoside-triphosphate pyrophosphatase</fullName>
        <shortName evidence="10">NTPase</shortName>
    </alternativeName>
</protein>
<dbReference type="SUPFAM" id="SSF52972">
    <property type="entry name" value="ITPase-like"/>
    <property type="match status" value="1"/>
</dbReference>
<evidence type="ECO:0000256" key="11">
    <source>
        <dbReference type="RuleBase" id="RU003781"/>
    </source>
</evidence>
<dbReference type="NCBIfam" id="NF011397">
    <property type="entry name" value="PRK14822.1"/>
    <property type="match status" value="1"/>
</dbReference>
<dbReference type="GO" id="GO:0009117">
    <property type="term" value="P:nucleotide metabolic process"/>
    <property type="evidence" value="ECO:0007669"/>
    <property type="project" value="UniProtKB-KW"/>
</dbReference>
<dbReference type="GO" id="GO:0009146">
    <property type="term" value="P:purine nucleoside triphosphate catabolic process"/>
    <property type="evidence" value="ECO:0007669"/>
    <property type="project" value="UniProtKB-UniRule"/>
</dbReference>
<comment type="catalytic activity">
    <reaction evidence="9 10">
        <text>XTP + H2O = XMP + diphosphate + H(+)</text>
        <dbReference type="Rhea" id="RHEA:28610"/>
        <dbReference type="ChEBI" id="CHEBI:15377"/>
        <dbReference type="ChEBI" id="CHEBI:15378"/>
        <dbReference type="ChEBI" id="CHEBI:33019"/>
        <dbReference type="ChEBI" id="CHEBI:57464"/>
        <dbReference type="ChEBI" id="CHEBI:61314"/>
        <dbReference type="EC" id="3.6.1.66"/>
    </reaction>
</comment>
<feature type="binding site" evidence="10">
    <location>
        <begin position="9"/>
        <end position="14"/>
    </location>
    <ligand>
        <name>substrate</name>
    </ligand>
</feature>
<comment type="catalytic activity">
    <reaction evidence="8 10">
        <text>dITP + H2O = dIMP + diphosphate + H(+)</text>
        <dbReference type="Rhea" id="RHEA:28342"/>
        <dbReference type="ChEBI" id="CHEBI:15377"/>
        <dbReference type="ChEBI" id="CHEBI:15378"/>
        <dbReference type="ChEBI" id="CHEBI:33019"/>
        <dbReference type="ChEBI" id="CHEBI:61194"/>
        <dbReference type="ChEBI" id="CHEBI:61382"/>
        <dbReference type="EC" id="3.6.1.66"/>
    </reaction>
</comment>
<evidence type="ECO:0000256" key="3">
    <source>
        <dbReference type="ARBA" id="ARBA00022723"/>
    </source>
</evidence>
<evidence type="ECO:0000256" key="1">
    <source>
        <dbReference type="ARBA" id="ARBA00008023"/>
    </source>
</evidence>
<dbReference type="Pfam" id="PF01725">
    <property type="entry name" value="Ham1p_like"/>
    <property type="match status" value="1"/>
</dbReference>
<dbReference type="GO" id="GO:0000166">
    <property type="term" value="F:nucleotide binding"/>
    <property type="evidence" value="ECO:0007669"/>
    <property type="project" value="UniProtKB-KW"/>
</dbReference>
<organism evidence="12 13">
    <name type="scientific">Candidatus Moduliflexus flocculans</name>
    <dbReference type="NCBI Taxonomy" id="1499966"/>
    <lineage>
        <taxon>Bacteria</taxon>
        <taxon>Candidatus Moduliflexota</taxon>
        <taxon>Candidatus Moduliflexia</taxon>
        <taxon>Candidatus Moduliflexales</taxon>
        <taxon>Candidatus Moduliflexaceae</taxon>
    </lineage>
</organism>
<keyword evidence="6 10" id="KW-0460">Magnesium</keyword>
<dbReference type="CDD" id="cd00515">
    <property type="entry name" value="HAM1"/>
    <property type="match status" value="1"/>
</dbReference>
<accession>A0A0S6VT90</accession>
<dbReference type="GO" id="GO:0005829">
    <property type="term" value="C:cytosol"/>
    <property type="evidence" value="ECO:0007669"/>
    <property type="project" value="TreeGrafter"/>
</dbReference>
<evidence type="ECO:0000256" key="9">
    <source>
        <dbReference type="ARBA" id="ARBA00052017"/>
    </source>
</evidence>
<evidence type="ECO:0000256" key="5">
    <source>
        <dbReference type="ARBA" id="ARBA00022801"/>
    </source>
</evidence>
<keyword evidence="5 10" id="KW-0378">Hydrolase</keyword>
<keyword evidence="4 10" id="KW-0547">Nucleotide-binding</keyword>
<dbReference type="HAMAP" id="MF_01405">
    <property type="entry name" value="Non_canon_purine_NTPase"/>
    <property type="match status" value="1"/>
</dbReference>
<dbReference type="GO" id="GO:0017111">
    <property type="term" value="F:ribonucleoside triphosphate phosphatase activity"/>
    <property type="evidence" value="ECO:0007669"/>
    <property type="project" value="InterPro"/>
</dbReference>
<feature type="binding site" evidence="10">
    <location>
        <begin position="152"/>
        <end position="155"/>
    </location>
    <ligand>
        <name>substrate</name>
    </ligand>
</feature>
<keyword evidence="13" id="KW-1185">Reference proteome</keyword>
<name>A0A0S6VT90_9BACT</name>
<comment type="similarity">
    <text evidence="1 10 11">Belongs to the HAM1 NTPase family.</text>
</comment>
<dbReference type="EC" id="3.6.1.66" evidence="10"/>
<reference evidence="12 13" key="1">
    <citation type="journal article" date="2015" name="PeerJ">
        <title>First genomic representation of candidate bacterial phylum KSB3 points to enhanced environmental sensing as a trigger of wastewater bulking.</title>
        <authorList>
            <person name="Sekiguchi Y."/>
            <person name="Ohashi A."/>
            <person name="Parks D.H."/>
            <person name="Yamauchi T."/>
            <person name="Tyson G.W."/>
            <person name="Hugenholtz P."/>
        </authorList>
    </citation>
    <scope>NUCLEOTIDE SEQUENCE [LARGE SCALE GENOMIC DNA]</scope>
</reference>
<dbReference type="GO" id="GO:0035870">
    <property type="term" value="F:dITP diphosphatase activity"/>
    <property type="evidence" value="ECO:0007669"/>
    <property type="project" value="UniProtKB-UniRule"/>
</dbReference>
<dbReference type="InterPro" id="IPR020922">
    <property type="entry name" value="dITP/XTP_pyrophosphatase"/>
</dbReference>
<dbReference type="NCBIfam" id="TIGR00042">
    <property type="entry name" value="RdgB/HAM1 family non-canonical purine NTP pyrophosphatase"/>
    <property type="match status" value="1"/>
</dbReference>
<dbReference type="Gene3D" id="3.90.950.10">
    <property type="match status" value="1"/>
</dbReference>
<dbReference type="GO" id="GO:0036222">
    <property type="term" value="F:XTP diphosphatase activity"/>
    <property type="evidence" value="ECO:0007669"/>
    <property type="project" value="UniProtKB-UniRule"/>
</dbReference>
<proteinExistence type="inferred from homology"/>
<feature type="binding site" evidence="10">
    <location>
        <position position="72"/>
    </location>
    <ligand>
        <name>substrate</name>
    </ligand>
</feature>
<dbReference type="PANTHER" id="PTHR11067">
    <property type="entry name" value="INOSINE TRIPHOSPHATE PYROPHOSPHATASE/HAM1 PROTEIN"/>
    <property type="match status" value="1"/>
</dbReference>
<comment type="cofactor">
    <cofactor evidence="10">
        <name>Mg(2+)</name>
        <dbReference type="ChEBI" id="CHEBI:18420"/>
    </cofactor>
    <text evidence="10">Binds 1 Mg(2+) ion per subunit.</text>
</comment>
<evidence type="ECO:0000256" key="7">
    <source>
        <dbReference type="ARBA" id="ARBA00023080"/>
    </source>
</evidence>
<dbReference type="AlphaFoldDB" id="A0A0S6VT90"/>
<feature type="active site" description="Proton acceptor" evidence="10">
    <location>
        <position position="71"/>
    </location>
</feature>
<comment type="subunit">
    <text evidence="2 10">Homodimer.</text>
</comment>
<dbReference type="InterPro" id="IPR029001">
    <property type="entry name" value="ITPase-like_fam"/>
</dbReference>